<evidence type="ECO:0000256" key="1">
    <source>
        <dbReference type="SAM" id="MobiDB-lite"/>
    </source>
</evidence>
<organism evidence="2 3">
    <name type="scientific">Dictyocaulus viviparus</name>
    <name type="common">Bovine lungworm</name>
    <dbReference type="NCBI Taxonomy" id="29172"/>
    <lineage>
        <taxon>Eukaryota</taxon>
        <taxon>Metazoa</taxon>
        <taxon>Ecdysozoa</taxon>
        <taxon>Nematoda</taxon>
        <taxon>Chromadorea</taxon>
        <taxon>Rhabditida</taxon>
        <taxon>Rhabditina</taxon>
        <taxon>Rhabditomorpha</taxon>
        <taxon>Strongyloidea</taxon>
        <taxon>Metastrongylidae</taxon>
        <taxon>Dictyocaulus</taxon>
    </lineage>
</organism>
<keyword evidence="3" id="KW-1185">Reference proteome</keyword>
<dbReference type="OrthoDB" id="5853242at2759"/>
<evidence type="ECO:0000313" key="3">
    <source>
        <dbReference type="Proteomes" id="UP000053766"/>
    </source>
</evidence>
<protein>
    <submittedName>
        <fullName evidence="2">Uncharacterized protein</fullName>
    </submittedName>
</protein>
<dbReference type="AlphaFoldDB" id="A0A0D8XTM0"/>
<feature type="compositionally biased region" description="Basic and acidic residues" evidence="1">
    <location>
        <begin position="62"/>
        <end position="72"/>
    </location>
</feature>
<evidence type="ECO:0000313" key="2">
    <source>
        <dbReference type="EMBL" id="KJH47119.1"/>
    </source>
</evidence>
<feature type="region of interest" description="Disordered" evidence="1">
    <location>
        <begin position="62"/>
        <end position="83"/>
    </location>
</feature>
<sequence length="83" mass="9752">MLHAVTTVISDRKAIEKIIYDFYSNLFNNHTRRPPCKECKDDYIVLKVLFVKNRHAILTARDRTASESDRIKPQRLKNLPPVE</sequence>
<proteinExistence type="predicted"/>
<accession>A0A0D8XTM0</accession>
<gene>
    <name evidence="2" type="ORF">DICVIV_06827</name>
</gene>
<name>A0A0D8XTM0_DICVI</name>
<reference evidence="3" key="2">
    <citation type="journal article" date="2016" name="Sci. Rep.">
        <title>Dictyocaulus viviparus genome, variome and transcriptome elucidate lungworm biology and support future intervention.</title>
        <authorList>
            <person name="McNulty S.N."/>
            <person name="Strube C."/>
            <person name="Rosa B.A."/>
            <person name="Martin J.C."/>
            <person name="Tyagi R."/>
            <person name="Choi Y.J."/>
            <person name="Wang Q."/>
            <person name="Hallsworth Pepin K."/>
            <person name="Zhang X."/>
            <person name="Ozersky P."/>
            <person name="Wilson R.K."/>
            <person name="Sternberg P.W."/>
            <person name="Gasser R.B."/>
            <person name="Mitreva M."/>
        </authorList>
    </citation>
    <scope>NUCLEOTIDE SEQUENCE [LARGE SCALE GENOMIC DNA]</scope>
    <source>
        <strain evidence="3">HannoverDv2000</strain>
    </source>
</reference>
<dbReference type="EMBL" id="KN716320">
    <property type="protein sequence ID" value="KJH47119.1"/>
    <property type="molecule type" value="Genomic_DNA"/>
</dbReference>
<dbReference type="Proteomes" id="UP000053766">
    <property type="component" value="Unassembled WGS sequence"/>
</dbReference>
<reference evidence="2 3" key="1">
    <citation type="submission" date="2013-11" db="EMBL/GenBank/DDBJ databases">
        <title>Draft genome of the bovine lungworm Dictyocaulus viviparus.</title>
        <authorList>
            <person name="Mitreva M."/>
        </authorList>
    </citation>
    <scope>NUCLEOTIDE SEQUENCE [LARGE SCALE GENOMIC DNA]</scope>
    <source>
        <strain evidence="2 3">HannoverDv2000</strain>
    </source>
</reference>